<evidence type="ECO:0000256" key="10">
    <source>
        <dbReference type="PIRSR" id="PIRSR001589-2"/>
    </source>
</evidence>
<evidence type="ECO:0000313" key="13">
    <source>
        <dbReference type="EMBL" id="HJG27611.1"/>
    </source>
</evidence>
<evidence type="ECO:0000313" key="14">
    <source>
        <dbReference type="Proteomes" id="UP000782880"/>
    </source>
</evidence>
<gene>
    <name evidence="13" type="primary">asnB</name>
    <name evidence="13" type="ORF">K8V20_03065</name>
</gene>
<evidence type="ECO:0000256" key="7">
    <source>
        <dbReference type="ARBA" id="ARBA00022962"/>
    </source>
</evidence>
<sequence length="610" mass="69272">MCGIAGFVTARGEAEGPVLQKMLARIAHRGPDGQGVFVEGRAALGHRRLAIIDLDGGPQPMFNEDGRLAVVFNGEIYNYQALTAELQAAGHTFATRSDTEVLLHGWEEWGRALLPRLRGMFAFALWDRQTGTLFCARDAFGIKPLYYYQAADGTLLFASEIKAFLDHPAFEKQLNESQLELYLSFQYSPGEETFFRGVKKLLPAHCLTFDGNDLRIERWWQADFAPEQSPTDWPEAIDGIMQDSVAAHKIADVEVAGFLSGGVDSSYITSLARPARCYTIGYAEEGYDEAGEAAQLARVLGIENRVRRITPEEFWDAIPAVQYHMDEPLADAAAVALYFLNKEAARDVKVCLSGEGADEFFAGYNIYKEPFTAVWYDRLPAGLRRFLGSIAQRLPAMPGINFLVRRAQPLWQRYYGNTALLTERQKRRLLRHNYHSVLPFDLARPYWQASTGLDPVTRMQWCDLHLWLAGDILLKADKMSMAHSLELRVPFLDREVFALARRLPPDAKADARRTKKALRAAAALRLPRPSAQRKKRGFPVPVRDWLRQPAYAARVRAAFDSPAAARFFQVRQLHILLDRHLRRRQDNWRQIFCIYCFLVWYEQFFGSDAA</sequence>
<keyword evidence="7 9" id="KW-0315">Glutamine amidotransferase</keyword>
<organism evidence="13 14">
    <name type="scientific">Subdoligranulum variabile</name>
    <dbReference type="NCBI Taxonomy" id="214851"/>
    <lineage>
        <taxon>Bacteria</taxon>
        <taxon>Bacillati</taxon>
        <taxon>Bacillota</taxon>
        <taxon>Clostridia</taxon>
        <taxon>Eubacteriales</taxon>
        <taxon>Oscillospiraceae</taxon>
        <taxon>Subdoligranulum</taxon>
    </lineage>
</organism>
<dbReference type="PANTHER" id="PTHR43284">
    <property type="entry name" value="ASPARAGINE SYNTHETASE (GLUTAMINE-HYDROLYZING)"/>
    <property type="match status" value="1"/>
</dbReference>
<evidence type="ECO:0000256" key="9">
    <source>
        <dbReference type="PIRSR" id="PIRSR001589-1"/>
    </source>
</evidence>
<dbReference type="GO" id="GO:0005829">
    <property type="term" value="C:cytosol"/>
    <property type="evidence" value="ECO:0007669"/>
    <property type="project" value="TreeGrafter"/>
</dbReference>
<dbReference type="PROSITE" id="PS51278">
    <property type="entry name" value="GATASE_TYPE_2"/>
    <property type="match status" value="1"/>
</dbReference>
<feature type="active site" description="For GATase activity" evidence="9">
    <location>
        <position position="2"/>
    </location>
</feature>
<dbReference type="AlphaFoldDB" id="A0A921LMK2"/>
<dbReference type="PANTHER" id="PTHR43284:SF1">
    <property type="entry name" value="ASPARAGINE SYNTHETASE"/>
    <property type="match status" value="1"/>
</dbReference>
<dbReference type="CDD" id="cd00712">
    <property type="entry name" value="AsnB"/>
    <property type="match status" value="1"/>
</dbReference>
<dbReference type="NCBIfam" id="TIGR01536">
    <property type="entry name" value="asn_synth_AEB"/>
    <property type="match status" value="1"/>
</dbReference>
<feature type="binding site" evidence="10">
    <location>
        <position position="98"/>
    </location>
    <ligand>
        <name>L-glutamine</name>
        <dbReference type="ChEBI" id="CHEBI:58359"/>
    </ligand>
</feature>
<feature type="site" description="Important for beta-aspartyl-AMP intermediate formation" evidence="11">
    <location>
        <position position="355"/>
    </location>
</feature>
<accession>A0A921LMK2</accession>
<protein>
    <recommendedName>
        <fullName evidence="3">asparagine synthase (glutamine-hydrolyzing)</fullName>
        <ecNumber evidence="3">6.3.5.4</ecNumber>
    </recommendedName>
</protein>
<proteinExistence type="inferred from homology"/>
<dbReference type="InterPro" id="IPR051786">
    <property type="entry name" value="ASN_synthetase/amidase"/>
</dbReference>
<feature type="binding site" evidence="10">
    <location>
        <begin position="353"/>
        <end position="354"/>
    </location>
    <ligand>
        <name>ATP</name>
        <dbReference type="ChEBI" id="CHEBI:30616"/>
    </ligand>
</feature>
<keyword evidence="6 9" id="KW-0061">Asparagine biosynthesis</keyword>
<dbReference type="CDD" id="cd01991">
    <property type="entry name" value="Asn_synthase_B_C"/>
    <property type="match status" value="1"/>
</dbReference>
<comment type="pathway">
    <text evidence="1">Amino-acid biosynthesis; L-asparagine biosynthesis; L-asparagine from L-aspartate (L-Gln route): step 1/1.</text>
</comment>
<dbReference type="EMBL" id="DYVE01000079">
    <property type="protein sequence ID" value="HJG27611.1"/>
    <property type="molecule type" value="Genomic_DNA"/>
</dbReference>
<dbReference type="GO" id="GO:0005524">
    <property type="term" value="F:ATP binding"/>
    <property type="evidence" value="ECO:0007669"/>
    <property type="project" value="UniProtKB-KW"/>
</dbReference>
<dbReference type="Pfam" id="PF13537">
    <property type="entry name" value="GATase_7"/>
    <property type="match status" value="1"/>
</dbReference>
<evidence type="ECO:0000256" key="2">
    <source>
        <dbReference type="ARBA" id="ARBA00005752"/>
    </source>
</evidence>
<keyword evidence="5 10" id="KW-0067">ATP-binding</keyword>
<dbReference type="InterPro" id="IPR006426">
    <property type="entry name" value="Asn_synth_AEB"/>
</dbReference>
<dbReference type="SUPFAM" id="SSF56235">
    <property type="entry name" value="N-terminal nucleophile aminohydrolases (Ntn hydrolases)"/>
    <property type="match status" value="1"/>
</dbReference>
<dbReference type="Gene3D" id="3.60.20.10">
    <property type="entry name" value="Glutamine Phosphoribosylpyrophosphate, subunit 1, domain 1"/>
    <property type="match status" value="1"/>
</dbReference>
<dbReference type="InterPro" id="IPR017932">
    <property type="entry name" value="GATase_2_dom"/>
</dbReference>
<evidence type="ECO:0000256" key="8">
    <source>
        <dbReference type="ARBA" id="ARBA00048741"/>
    </source>
</evidence>
<reference evidence="13" key="2">
    <citation type="submission" date="2021-09" db="EMBL/GenBank/DDBJ databases">
        <authorList>
            <person name="Gilroy R."/>
        </authorList>
    </citation>
    <scope>NUCLEOTIDE SEQUENCE</scope>
    <source>
        <strain evidence="13">ChiBcec21-2208</strain>
    </source>
</reference>
<evidence type="ECO:0000256" key="3">
    <source>
        <dbReference type="ARBA" id="ARBA00012737"/>
    </source>
</evidence>
<keyword evidence="4 10" id="KW-0547">Nucleotide-binding</keyword>
<dbReference type="InterPro" id="IPR014729">
    <property type="entry name" value="Rossmann-like_a/b/a_fold"/>
</dbReference>
<dbReference type="GO" id="GO:0004066">
    <property type="term" value="F:asparagine synthase (glutamine-hydrolyzing) activity"/>
    <property type="evidence" value="ECO:0007669"/>
    <property type="project" value="UniProtKB-EC"/>
</dbReference>
<dbReference type="Pfam" id="PF00733">
    <property type="entry name" value="Asn_synthase"/>
    <property type="match status" value="1"/>
</dbReference>
<keyword evidence="13" id="KW-0436">Ligase</keyword>
<evidence type="ECO:0000256" key="11">
    <source>
        <dbReference type="PIRSR" id="PIRSR001589-3"/>
    </source>
</evidence>
<dbReference type="SUPFAM" id="SSF52402">
    <property type="entry name" value="Adenine nucleotide alpha hydrolases-like"/>
    <property type="match status" value="1"/>
</dbReference>
<dbReference type="Proteomes" id="UP000782880">
    <property type="component" value="Unassembled WGS sequence"/>
</dbReference>
<reference evidence="13" key="1">
    <citation type="journal article" date="2021" name="PeerJ">
        <title>Extensive microbial diversity within the chicken gut microbiome revealed by metagenomics and culture.</title>
        <authorList>
            <person name="Gilroy R."/>
            <person name="Ravi A."/>
            <person name="Getino M."/>
            <person name="Pursley I."/>
            <person name="Horton D.L."/>
            <person name="Alikhan N.F."/>
            <person name="Baker D."/>
            <person name="Gharbi K."/>
            <person name="Hall N."/>
            <person name="Watson M."/>
            <person name="Adriaenssens E.M."/>
            <person name="Foster-Nyarko E."/>
            <person name="Jarju S."/>
            <person name="Secka A."/>
            <person name="Antonio M."/>
            <person name="Oren A."/>
            <person name="Chaudhuri R.R."/>
            <person name="La Ragione R."/>
            <person name="Hildebrand F."/>
            <person name="Pallen M.J."/>
        </authorList>
    </citation>
    <scope>NUCLEOTIDE SEQUENCE</scope>
    <source>
        <strain evidence="13">ChiBcec21-2208</strain>
    </source>
</reference>
<comment type="similarity">
    <text evidence="2">Belongs to the asparagine synthetase family.</text>
</comment>
<comment type="caution">
    <text evidence="13">The sequence shown here is derived from an EMBL/GenBank/DDBJ whole genome shotgun (WGS) entry which is preliminary data.</text>
</comment>
<dbReference type="GO" id="GO:0006529">
    <property type="term" value="P:asparagine biosynthetic process"/>
    <property type="evidence" value="ECO:0007669"/>
    <property type="project" value="UniProtKB-KW"/>
</dbReference>
<dbReference type="InterPro" id="IPR001962">
    <property type="entry name" value="Asn_synthase"/>
</dbReference>
<dbReference type="InterPro" id="IPR033738">
    <property type="entry name" value="AsnB_N"/>
</dbReference>
<evidence type="ECO:0000259" key="12">
    <source>
        <dbReference type="PROSITE" id="PS51278"/>
    </source>
</evidence>
<evidence type="ECO:0000256" key="5">
    <source>
        <dbReference type="ARBA" id="ARBA00022840"/>
    </source>
</evidence>
<name>A0A921LMK2_9FIRM</name>
<evidence type="ECO:0000256" key="4">
    <source>
        <dbReference type="ARBA" id="ARBA00022741"/>
    </source>
</evidence>
<comment type="catalytic activity">
    <reaction evidence="8">
        <text>L-aspartate + L-glutamine + ATP + H2O = L-asparagine + L-glutamate + AMP + diphosphate + H(+)</text>
        <dbReference type="Rhea" id="RHEA:12228"/>
        <dbReference type="ChEBI" id="CHEBI:15377"/>
        <dbReference type="ChEBI" id="CHEBI:15378"/>
        <dbReference type="ChEBI" id="CHEBI:29985"/>
        <dbReference type="ChEBI" id="CHEBI:29991"/>
        <dbReference type="ChEBI" id="CHEBI:30616"/>
        <dbReference type="ChEBI" id="CHEBI:33019"/>
        <dbReference type="ChEBI" id="CHEBI:58048"/>
        <dbReference type="ChEBI" id="CHEBI:58359"/>
        <dbReference type="ChEBI" id="CHEBI:456215"/>
        <dbReference type="EC" id="6.3.5.4"/>
    </reaction>
</comment>
<feature type="domain" description="Glutamine amidotransferase type-2" evidence="12">
    <location>
        <begin position="2"/>
        <end position="212"/>
    </location>
</feature>
<dbReference type="PIRSF" id="PIRSF001589">
    <property type="entry name" value="Asn_synthetase_glu-h"/>
    <property type="match status" value="1"/>
</dbReference>
<keyword evidence="9" id="KW-0028">Amino-acid biosynthesis</keyword>
<dbReference type="EC" id="6.3.5.4" evidence="3"/>
<dbReference type="Gene3D" id="3.40.50.620">
    <property type="entry name" value="HUPs"/>
    <property type="match status" value="1"/>
</dbReference>
<evidence type="ECO:0000256" key="1">
    <source>
        <dbReference type="ARBA" id="ARBA00005187"/>
    </source>
</evidence>
<feature type="binding site" evidence="10">
    <location>
        <position position="280"/>
    </location>
    <ligand>
        <name>ATP</name>
        <dbReference type="ChEBI" id="CHEBI:30616"/>
    </ligand>
</feature>
<evidence type="ECO:0000256" key="6">
    <source>
        <dbReference type="ARBA" id="ARBA00022888"/>
    </source>
</evidence>
<dbReference type="InterPro" id="IPR029055">
    <property type="entry name" value="Ntn_hydrolases_N"/>
</dbReference>